<keyword evidence="4" id="KW-1185">Reference proteome</keyword>
<gene>
    <name evidence="3" type="ORF">GCM10009539_78050</name>
</gene>
<reference evidence="4" key="1">
    <citation type="journal article" date="2019" name="Int. J. Syst. Evol. Microbiol.">
        <title>The Global Catalogue of Microorganisms (GCM) 10K type strain sequencing project: providing services to taxonomists for standard genome sequencing and annotation.</title>
        <authorList>
            <consortium name="The Broad Institute Genomics Platform"/>
            <consortium name="The Broad Institute Genome Sequencing Center for Infectious Disease"/>
            <person name="Wu L."/>
            <person name="Ma J."/>
        </authorList>
    </citation>
    <scope>NUCLEOTIDE SEQUENCE [LARGE SCALE GENOMIC DNA]</scope>
    <source>
        <strain evidence="4">JCM 10425</strain>
    </source>
</reference>
<feature type="region of interest" description="Disordered" evidence="1">
    <location>
        <begin position="187"/>
        <end position="250"/>
    </location>
</feature>
<dbReference type="Pfam" id="PF13628">
    <property type="entry name" value="DUF4142"/>
    <property type="match status" value="1"/>
</dbReference>
<evidence type="ECO:0000313" key="3">
    <source>
        <dbReference type="EMBL" id="GAA0278570.1"/>
    </source>
</evidence>
<dbReference type="InterPro" id="IPR025419">
    <property type="entry name" value="DUF4142"/>
</dbReference>
<proteinExistence type="predicted"/>
<evidence type="ECO:0000313" key="4">
    <source>
        <dbReference type="Proteomes" id="UP001500967"/>
    </source>
</evidence>
<dbReference type="PANTHER" id="PTHR38593">
    <property type="entry name" value="BLR2558 PROTEIN"/>
    <property type="match status" value="1"/>
</dbReference>
<feature type="domain" description="DUF4142" evidence="2">
    <location>
        <begin position="38"/>
        <end position="168"/>
    </location>
</feature>
<organism evidence="3 4">
    <name type="scientific">Cryptosporangium japonicum</name>
    <dbReference type="NCBI Taxonomy" id="80872"/>
    <lineage>
        <taxon>Bacteria</taxon>
        <taxon>Bacillati</taxon>
        <taxon>Actinomycetota</taxon>
        <taxon>Actinomycetes</taxon>
        <taxon>Cryptosporangiales</taxon>
        <taxon>Cryptosporangiaceae</taxon>
        <taxon>Cryptosporangium</taxon>
    </lineage>
</organism>
<dbReference type="Gene3D" id="1.20.1260.10">
    <property type="match status" value="1"/>
</dbReference>
<evidence type="ECO:0000259" key="2">
    <source>
        <dbReference type="Pfam" id="PF13628"/>
    </source>
</evidence>
<dbReference type="PANTHER" id="PTHR38593:SF1">
    <property type="entry name" value="BLR2558 PROTEIN"/>
    <property type="match status" value="1"/>
</dbReference>
<protein>
    <recommendedName>
        <fullName evidence="2">DUF4142 domain-containing protein</fullName>
    </recommendedName>
</protein>
<sequence>MPKGDLTMRRIIAALTFAGLIGGGVAAVGATDAGLNAQDRLFLRSAHQGHLAEISGARIARQRSTTTSVRDLAARWIADHTALDLRLSQAAVALDVVLPAAPDAAQEAVEARYRAAAVAEFDELWVSTQITAHHRASALVEAELRAGSSAAVKTLARELRPVVAAHHRLLAAAAPAAGVVVPAEENAPPPGAVRTAIPTPRSAPPPGWRVTESPGTPGWTRPSADTTGATLSPIPIPGGPGPSLTVGAGG</sequence>
<evidence type="ECO:0000256" key="1">
    <source>
        <dbReference type="SAM" id="MobiDB-lite"/>
    </source>
</evidence>
<dbReference type="EMBL" id="BAAAGX010000037">
    <property type="protein sequence ID" value="GAA0278570.1"/>
    <property type="molecule type" value="Genomic_DNA"/>
</dbReference>
<comment type="caution">
    <text evidence="3">The sequence shown here is derived from an EMBL/GenBank/DDBJ whole genome shotgun (WGS) entry which is preliminary data.</text>
</comment>
<dbReference type="InterPro" id="IPR012347">
    <property type="entry name" value="Ferritin-like"/>
</dbReference>
<accession>A0ABP3EXG1</accession>
<name>A0ABP3EXG1_9ACTN</name>
<dbReference type="Proteomes" id="UP001500967">
    <property type="component" value="Unassembled WGS sequence"/>
</dbReference>